<dbReference type="InParanoid" id="A0A1E7FRD5"/>
<sequence>MERQLFLTASGLIPPFPVVDSGKSNHTEKNTDGLIEPATSDTADKKNYPSRLLSLIRLLEKKERDDEDYEVTIQETVDLLNHLIALYSRHGLLRGDSEKAERILSMVNSSTSRGGVGGGGAEGGRKRNGKKRGNKKNNSKNNSNNSDDLRVQQHQHGVTMCESSASQQQEDEVLIFTAILRILPLTNDMSKANSIDDDKALLIRLATELCLSISQHIKVDKVSDTCNLAEYELLAQSGKPILTDLINTMQWVEYDMKLQSSLEKRKYCEKCLTLVEWDEQTHVSTLTSSIKLACSLVSLFGTKLSRSTSLLLELNKISWKLLVMDNDSVQESAARLISCLPLAGGTDRKTPSDIWNAQLLDTLTALSTVLGTMAPLTKSQSQSRSTTQTDNSHSSNGAMDTFLEDWINFVRRDISNESYRLRCFYRLSRGLTKVFHFLLFQDGLDRYHCSSTLVDAQVEITKILAVVESFVSFPLSSETVYYRTKRRLRDENVDNGLLSPRIIVTEVANHIKLMGHEILDCTLAAVGGPVLLPYARRILRISYASILTSSSGPVRKVIEPTSAAQLEGKKRRWLHLSIVSRALAIRTFGKAIMVFGCDNGASSLNHSQSSSSTSQSLTAASTDGEKTINLIVGCLVEQISNNKIQTDDFDNDWGTSAERIELIKTSAACLEMSLLSCGGFLLTSIRSLIESVAVTALSKLGGTGLSAIQILTWAPVKVSILRLACSCVTTPWQDGASSSLVDLLAVTAKKLTDDIDTDVSLNARAALGICDTIAVPRAPALTYVARAVLASTNAATTEAISLAANIQTARNEAIEKRKKTEELELAKKRKVEERRQQEQQEKAAKRQKALSEKKIEKRVEEVSDAKATNKGSLDTTGVDHEMTIQPESSKEKNNEPKDSTGVQIQEEATVQHTNENDDGENMEEQITKSKVTLEEHENENDEGKDGLNDSDDDALPEIFDGGPDSDDDDDE</sequence>
<dbReference type="OrthoDB" id="42753at2759"/>
<feature type="region of interest" description="Disordered" evidence="1">
    <location>
        <begin position="19"/>
        <end position="46"/>
    </location>
</feature>
<reference evidence="2 3" key="1">
    <citation type="submission" date="2016-09" db="EMBL/GenBank/DDBJ databases">
        <title>Extensive genetic diversity and differential bi-allelic expression allows diatom success in the polar Southern Ocean.</title>
        <authorList>
            <consortium name="DOE Joint Genome Institute"/>
            <person name="Mock T."/>
            <person name="Otillar R.P."/>
            <person name="Strauss J."/>
            <person name="Dupont C."/>
            <person name="Frickenhaus S."/>
            <person name="Maumus F."/>
            <person name="Mcmullan M."/>
            <person name="Sanges R."/>
            <person name="Schmutz J."/>
            <person name="Toseland A."/>
            <person name="Valas R."/>
            <person name="Veluchamy A."/>
            <person name="Ward B.J."/>
            <person name="Allen A."/>
            <person name="Barry K."/>
            <person name="Falciatore A."/>
            <person name="Ferrante M."/>
            <person name="Fortunato A.E."/>
            <person name="Gloeckner G."/>
            <person name="Gruber A."/>
            <person name="Hipkin R."/>
            <person name="Janech M."/>
            <person name="Kroth P."/>
            <person name="Leese F."/>
            <person name="Lindquist E."/>
            <person name="Lyon B.R."/>
            <person name="Martin J."/>
            <person name="Mayer C."/>
            <person name="Parker M."/>
            <person name="Quesneville H."/>
            <person name="Raymond J."/>
            <person name="Uhlig C."/>
            <person name="Valentin K.U."/>
            <person name="Worden A.Z."/>
            <person name="Armbrust E.V."/>
            <person name="Bowler C."/>
            <person name="Green B."/>
            <person name="Moulton V."/>
            <person name="Van Oosterhout C."/>
            <person name="Grigoriev I."/>
        </authorList>
    </citation>
    <scope>NUCLEOTIDE SEQUENCE [LARGE SCALE GENOMIC DNA]</scope>
    <source>
        <strain evidence="2 3">CCMP1102</strain>
    </source>
</reference>
<feature type="compositionally biased region" description="Basic and acidic residues" evidence="1">
    <location>
        <begin position="877"/>
        <end position="898"/>
    </location>
</feature>
<accession>A0A1E7FRD5</accession>
<gene>
    <name evidence="2" type="ORF">FRACYDRAFT_236448</name>
</gene>
<dbReference type="EMBL" id="KV784355">
    <property type="protein sequence ID" value="OEU20373.1"/>
    <property type="molecule type" value="Genomic_DNA"/>
</dbReference>
<feature type="region of interest" description="Disordered" evidence="1">
    <location>
        <begin position="830"/>
        <end position="971"/>
    </location>
</feature>
<feature type="compositionally biased region" description="Basic and acidic residues" evidence="1">
    <location>
        <begin position="925"/>
        <end position="947"/>
    </location>
</feature>
<feature type="compositionally biased region" description="Basic and acidic residues" evidence="1">
    <location>
        <begin position="830"/>
        <end position="864"/>
    </location>
</feature>
<proteinExistence type="predicted"/>
<protein>
    <submittedName>
        <fullName evidence="2">Uncharacterized protein</fullName>
    </submittedName>
</protein>
<dbReference type="AlphaFoldDB" id="A0A1E7FRD5"/>
<dbReference type="Proteomes" id="UP000095751">
    <property type="component" value="Unassembled WGS sequence"/>
</dbReference>
<evidence type="ECO:0000313" key="3">
    <source>
        <dbReference type="Proteomes" id="UP000095751"/>
    </source>
</evidence>
<feature type="region of interest" description="Disordered" evidence="1">
    <location>
        <begin position="376"/>
        <end position="396"/>
    </location>
</feature>
<feature type="region of interest" description="Disordered" evidence="1">
    <location>
        <begin position="106"/>
        <end position="148"/>
    </location>
</feature>
<name>A0A1E7FRD5_9STRA</name>
<feature type="compositionally biased region" description="Low complexity" evidence="1">
    <location>
        <begin position="377"/>
        <end position="389"/>
    </location>
</feature>
<keyword evidence="3" id="KW-1185">Reference proteome</keyword>
<feature type="compositionally biased region" description="Polar residues" evidence="1">
    <location>
        <begin position="900"/>
        <end position="913"/>
    </location>
</feature>
<evidence type="ECO:0000313" key="2">
    <source>
        <dbReference type="EMBL" id="OEU20373.1"/>
    </source>
</evidence>
<organism evidence="2 3">
    <name type="scientific">Fragilariopsis cylindrus CCMP1102</name>
    <dbReference type="NCBI Taxonomy" id="635003"/>
    <lineage>
        <taxon>Eukaryota</taxon>
        <taxon>Sar</taxon>
        <taxon>Stramenopiles</taxon>
        <taxon>Ochrophyta</taxon>
        <taxon>Bacillariophyta</taxon>
        <taxon>Bacillariophyceae</taxon>
        <taxon>Bacillariophycidae</taxon>
        <taxon>Bacillariales</taxon>
        <taxon>Bacillariaceae</taxon>
        <taxon>Fragilariopsis</taxon>
    </lineage>
</organism>
<evidence type="ECO:0000256" key="1">
    <source>
        <dbReference type="SAM" id="MobiDB-lite"/>
    </source>
</evidence>
<dbReference type="KEGG" id="fcy:FRACYDRAFT_236448"/>
<feature type="compositionally biased region" description="Basic residues" evidence="1">
    <location>
        <begin position="126"/>
        <end position="138"/>
    </location>
</feature>